<dbReference type="InterPro" id="IPR025051">
    <property type="entry name" value="DUF3990"/>
</dbReference>
<dbReference type="Pfam" id="PF25023">
    <property type="entry name" value="TEN_YD-shell"/>
    <property type="match status" value="1"/>
</dbReference>
<gene>
    <name evidence="3" type="ORF">A9255_16345</name>
</gene>
<reference evidence="3 4" key="1">
    <citation type="submission" date="2016-06" db="EMBL/GenBank/DDBJ databases">
        <title>Bacterial characters and pathogenicity of Xenorhabdus hominickii from an entomopathogenic nematode, Steinernema monticolum.</title>
        <authorList>
            <person name="Park Y."/>
            <person name="Kim Y."/>
        </authorList>
    </citation>
    <scope>NUCLEOTIDE SEQUENCE [LARGE SCALE GENOMIC DNA]</scope>
    <source>
        <strain evidence="3 4">ANU1</strain>
    </source>
</reference>
<keyword evidence="1" id="KW-0677">Repeat</keyword>
<dbReference type="InterPro" id="IPR056823">
    <property type="entry name" value="TEN-like_YD-shell"/>
</dbReference>
<accession>A0ABM6DV86</accession>
<evidence type="ECO:0000259" key="2">
    <source>
        <dbReference type="Pfam" id="PF25023"/>
    </source>
</evidence>
<evidence type="ECO:0000313" key="4">
    <source>
        <dbReference type="Proteomes" id="UP000094600"/>
    </source>
</evidence>
<keyword evidence="4" id="KW-1185">Reference proteome</keyword>
<dbReference type="PANTHER" id="PTHR32305:SF15">
    <property type="entry name" value="PROTEIN RHSA-RELATED"/>
    <property type="match status" value="1"/>
</dbReference>
<sequence>MTTWHHNAEQRVTQEETPCGHITRYEYDNWGNLTRKTLPEGQALMLDYLADTGLVTAFTDAMGSTWEYDYDEQVRLVQVTAPSGQQWTQHYDDQGQPVRFVAPDGSETTLTCNEFGLVTVIEDNDGRRRTQEYDTHHRLTALFDEENRSLTLGYDHQDPLNLSGGFNPYGYVHNPVRFVDPLGLSSDTTTFYHAGRFEKGMKIDLSKGLGRKDFDPVGMKGFYSTELKEQALDWGNKKKYPTLTTFEIPNSELAKLNIKVFDPNSPADMKEWARYVREGRKGTLVHHYDAVSGPMLMNPSDFKKGAPPKIEGQQLALYTQKAADMFDTHQISVNPLADECP</sequence>
<dbReference type="RefSeq" id="WP_069317643.1">
    <property type="nucleotide sequence ID" value="NZ_CP016176.1"/>
</dbReference>
<dbReference type="NCBIfam" id="TIGR01643">
    <property type="entry name" value="YD_repeat_2x"/>
    <property type="match status" value="3"/>
</dbReference>
<evidence type="ECO:0000256" key="1">
    <source>
        <dbReference type="ARBA" id="ARBA00022737"/>
    </source>
</evidence>
<dbReference type="EMBL" id="CP016176">
    <property type="protein sequence ID" value="AOM41992.1"/>
    <property type="molecule type" value="Genomic_DNA"/>
</dbReference>
<dbReference type="InterPro" id="IPR006530">
    <property type="entry name" value="YD"/>
</dbReference>
<name>A0ABM6DV86_XENHO</name>
<dbReference type="Proteomes" id="UP000094600">
    <property type="component" value="Chromosome"/>
</dbReference>
<dbReference type="PANTHER" id="PTHR32305">
    <property type="match status" value="1"/>
</dbReference>
<proteinExistence type="predicted"/>
<protein>
    <recommendedName>
        <fullName evidence="2">Teneurin-like YD-shell domain-containing protein</fullName>
    </recommendedName>
</protein>
<dbReference type="InterPro" id="IPR050708">
    <property type="entry name" value="T6SS_VgrG/RHS"/>
</dbReference>
<dbReference type="Gene3D" id="2.180.10.10">
    <property type="entry name" value="RHS repeat-associated core"/>
    <property type="match status" value="2"/>
</dbReference>
<organism evidence="3 4">
    <name type="scientific">Xenorhabdus hominickii</name>
    <dbReference type="NCBI Taxonomy" id="351679"/>
    <lineage>
        <taxon>Bacteria</taxon>
        <taxon>Pseudomonadati</taxon>
        <taxon>Pseudomonadota</taxon>
        <taxon>Gammaproteobacteria</taxon>
        <taxon>Enterobacterales</taxon>
        <taxon>Morganellaceae</taxon>
        <taxon>Xenorhabdus</taxon>
    </lineage>
</organism>
<evidence type="ECO:0000313" key="3">
    <source>
        <dbReference type="EMBL" id="AOM41992.1"/>
    </source>
</evidence>
<feature type="domain" description="Teneurin-like YD-shell" evidence="2">
    <location>
        <begin position="6"/>
        <end position="157"/>
    </location>
</feature>
<dbReference type="Pfam" id="PF13151">
    <property type="entry name" value="DUF3990"/>
    <property type="match status" value="1"/>
</dbReference>